<feature type="region of interest" description="Disordered" evidence="1">
    <location>
        <begin position="284"/>
        <end position="313"/>
    </location>
</feature>
<protein>
    <submittedName>
        <fullName evidence="2">Uncharacterized protein</fullName>
    </submittedName>
</protein>
<feature type="compositionally biased region" description="Basic and acidic residues" evidence="1">
    <location>
        <begin position="19"/>
        <end position="28"/>
    </location>
</feature>
<feature type="compositionally biased region" description="Polar residues" evidence="1">
    <location>
        <begin position="8"/>
        <end position="17"/>
    </location>
</feature>
<feature type="compositionally biased region" description="Polar residues" evidence="1">
    <location>
        <begin position="35"/>
        <end position="81"/>
    </location>
</feature>
<keyword evidence="3" id="KW-1185">Reference proteome</keyword>
<dbReference type="AlphaFoldDB" id="A0A448Z8C5"/>
<name>A0A448Z8C5_9STRA</name>
<gene>
    <name evidence="2" type="ORF">PSNMU_V1.4_AUG-EV-PASAV3_0051140</name>
</gene>
<evidence type="ECO:0000256" key="1">
    <source>
        <dbReference type="SAM" id="MobiDB-lite"/>
    </source>
</evidence>
<dbReference type="Proteomes" id="UP000291116">
    <property type="component" value="Unassembled WGS sequence"/>
</dbReference>
<accession>A0A448Z8C5</accession>
<feature type="region of interest" description="Disordered" evidence="1">
    <location>
        <begin position="1"/>
        <end position="191"/>
    </location>
</feature>
<evidence type="ECO:0000313" key="3">
    <source>
        <dbReference type="Proteomes" id="UP000291116"/>
    </source>
</evidence>
<sequence length="313" mass="34720">MSSRRFKSGSDTFSSDRLQIFDKMEEQKCPVQGMSKMSINDSIGNDNGNPVSSPVRTNGTAGNENGNSNPTSGTTPGQLSLSHRVGRNKSGPLGRMMKGTRAPPKRSQSSKIGRPTFDPGLGDSPPHVEHTMQVKRRGVGRSQSSRVKGSTRKAPGRSGSFQRRRAPDRTNSSASSRRRTQKSTNVGTIETDDVSITDSVYTSVTFQTMDSITIRKKQMPPNQAKDGNEMSIEFDHSDNWIDHDDDGETYDYEDELSVFSESWSSTESCEVLSDFEEGEMDGAIMEDDEDKMERKNQNTTTIASTEYEKKERE</sequence>
<evidence type="ECO:0000313" key="2">
    <source>
        <dbReference type="EMBL" id="VEU38295.1"/>
    </source>
</evidence>
<dbReference type="OrthoDB" id="49176at2759"/>
<reference evidence="2 3" key="1">
    <citation type="submission" date="2019-01" db="EMBL/GenBank/DDBJ databases">
        <authorList>
            <person name="Ferrante I. M."/>
        </authorList>
    </citation>
    <scope>NUCLEOTIDE SEQUENCE [LARGE SCALE GENOMIC DNA]</scope>
    <source>
        <strain evidence="2 3">B856</strain>
    </source>
</reference>
<organism evidence="2 3">
    <name type="scientific">Pseudo-nitzschia multistriata</name>
    <dbReference type="NCBI Taxonomy" id="183589"/>
    <lineage>
        <taxon>Eukaryota</taxon>
        <taxon>Sar</taxon>
        <taxon>Stramenopiles</taxon>
        <taxon>Ochrophyta</taxon>
        <taxon>Bacillariophyta</taxon>
        <taxon>Bacillariophyceae</taxon>
        <taxon>Bacillariophycidae</taxon>
        <taxon>Bacillariales</taxon>
        <taxon>Bacillariaceae</taxon>
        <taxon>Pseudo-nitzschia</taxon>
    </lineage>
</organism>
<proteinExistence type="predicted"/>
<dbReference type="EMBL" id="CAACVS010000162">
    <property type="protein sequence ID" value="VEU38295.1"/>
    <property type="molecule type" value="Genomic_DNA"/>
</dbReference>